<evidence type="ECO:0000256" key="1">
    <source>
        <dbReference type="SAM" id="MobiDB-lite"/>
    </source>
</evidence>
<dbReference type="AlphaFoldDB" id="A0A656HDA8"/>
<organism evidence="2 3">
    <name type="scientific">Thiothrix nivea (strain ATCC 35100 / DSM 5205 / JP2)</name>
    <dbReference type="NCBI Taxonomy" id="870187"/>
    <lineage>
        <taxon>Bacteria</taxon>
        <taxon>Pseudomonadati</taxon>
        <taxon>Pseudomonadota</taxon>
        <taxon>Gammaproteobacteria</taxon>
        <taxon>Thiotrichales</taxon>
        <taxon>Thiotrichaceae</taxon>
        <taxon>Thiothrix</taxon>
    </lineage>
</organism>
<reference evidence="3" key="1">
    <citation type="journal article" date="2011" name="Stand. Genomic Sci.">
        <title>Genome sequence of the filamentous, gliding Thiothrix nivea neotype strain (JP2(T)).</title>
        <authorList>
            <person name="Lapidus A."/>
            <person name="Nolan M."/>
            <person name="Lucas S."/>
            <person name="Glavina Del Rio T."/>
            <person name="Tice H."/>
            <person name="Cheng J.F."/>
            <person name="Tapia R."/>
            <person name="Han C."/>
            <person name="Goodwin L."/>
            <person name="Pitluck S."/>
            <person name="Liolios K."/>
            <person name="Pagani I."/>
            <person name="Ivanova N."/>
            <person name="Huntemann M."/>
            <person name="Mavromatis K."/>
            <person name="Mikhailova N."/>
            <person name="Pati A."/>
            <person name="Chen A."/>
            <person name="Palaniappan K."/>
            <person name="Land M."/>
            <person name="Brambilla E.M."/>
            <person name="Rohde M."/>
            <person name="Abt B."/>
            <person name="Verbarg S."/>
            <person name="Goker M."/>
            <person name="Bristow J."/>
            <person name="Eisen J.A."/>
            <person name="Markowitz V."/>
            <person name="Hugenholtz P."/>
            <person name="Kyrpides N.C."/>
            <person name="Klenk H.P."/>
            <person name="Woyke T."/>
        </authorList>
    </citation>
    <scope>NUCLEOTIDE SEQUENCE [LARGE SCALE GENOMIC DNA]</scope>
    <source>
        <strain evidence="3">ATCC 35100 / DSM 5205 / JP2</strain>
    </source>
</reference>
<dbReference type="EMBL" id="JH651384">
    <property type="protein sequence ID" value="EIJ33159.1"/>
    <property type="molecule type" value="Genomic_DNA"/>
</dbReference>
<accession>A0A656HDA8</accession>
<dbReference type="RefSeq" id="WP_002707113.1">
    <property type="nucleotide sequence ID" value="NZ_JH651384.1"/>
</dbReference>
<proteinExistence type="predicted"/>
<feature type="region of interest" description="Disordered" evidence="1">
    <location>
        <begin position="1"/>
        <end position="52"/>
    </location>
</feature>
<feature type="compositionally biased region" description="Basic and acidic residues" evidence="1">
    <location>
        <begin position="24"/>
        <end position="38"/>
    </location>
</feature>
<sequence length="204" mass="23100">MPDDTEMYLPDSEEVAAEVNETEESSHYPDNDEAEAHAQDAPVQPVEKPASSNSIVLSSALTVYRELVSQLEINKQTLNTRRHELADIRQKIRDLSTEAKREPRLEDDSNSQDLHTSKVAVQHDDCGSIISYAEQVRRSIYDNAAQAEELISPMAQSVELLKLRVRHIRLLEELLATQETGLRLEIQQRNADACIWQLADILKV</sequence>
<feature type="compositionally biased region" description="Acidic residues" evidence="1">
    <location>
        <begin position="1"/>
        <end position="23"/>
    </location>
</feature>
<evidence type="ECO:0000313" key="2">
    <source>
        <dbReference type="EMBL" id="EIJ33159.1"/>
    </source>
</evidence>
<dbReference type="Proteomes" id="UP000005317">
    <property type="component" value="Unassembled WGS sequence"/>
</dbReference>
<keyword evidence="3" id="KW-1185">Reference proteome</keyword>
<protein>
    <submittedName>
        <fullName evidence="2">Uncharacterized protein</fullName>
    </submittedName>
</protein>
<dbReference type="OrthoDB" id="5624298at2"/>
<evidence type="ECO:0000313" key="3">
    <source>
        <dbReference type="Proteomes" id="UP000005317"/>
    </source>
</evidence>
<gene>
    <name evidence="2" type="ORF">Thini_0521</name>
</gene>
<name>A0A656HDA8_THINJ</name>